<dbReference type="RefSeq" id="WP_039945344.1">
    <property type="nucleotide sequence ID" value="NZ_CP011013.1"/>
</dbReference>
<feature type="domain" description="Ribbon-helix-helix protein CopG" evidence="1">
    <location>
        <begin position="3"/>
        <end position="41"/>
    </location>
</feature>
<dbReference type="InterPro" id="IPR013321">
    <property type="entry name" value="Arc_rbn_hlx_hlx"/>
</dbReference>
<accession>A0A0D4CL53</accession>
<keyword evidence="3" id="KW-1185">Reference proteome</keyword>
<dbReference type="Pfam" id="PF01402">
    <property type="entry name" value="RHH_1"/>
    <property type="match status" value="1"/>
</dbReference>
<organism evidence="2 3">
    <name type="scientific">Limosilactobacillus mucosae LM1</name>
    <dbReference type="NCBI Taxonomy" id="1130798"/>
    <lineage>
        <taxon>Bacteria</taxon>
        <taxon>Bacillati</taxon>
        <taxon>Bacillota</taxon>
        <taxon>Bacilli</taxon>
        <taxon>Lactobacillales</taxon>
        <taxon>Lactobacillaceae</taxon>
        <taxon>Limosilactobacillus</taxon>
    </lineage>
</organism>
<proteinExistence type="predicted"/>
<evidence type="ECO:0000313" key="3">
    <source>
        <dbReference type="Proteomes" id="UP000003645"/>
    </source>
</evidence>
<dbReference type="InterPro" id="IPR002145">
    <property type="entry name" value="CopG"/>
</dbReference>
<dbReference type="KEGG" id="lmu:LBLM1_05805"/>
<dbReference type="InterPro" id="IPR010985">
    <property type="entry name" value="Ribbon_hlx_hlx"/>
</dbReference>
<name>A0A0D4CL53_LIMMU</name>
<dbReference type="GO" id="GO:0006355">
    <property type="term" value="P:regulation of DNA-templated transcription"/>
    <property type="evidence" value="ECO:0007669"/>
    <property type="project" value="InterPro"/>
</dbReference>
<dbReference type="Proteomes" id="UP000003645">
    <property type="component" value="Chromosome"/>
</dbReference>
<dbReference type="SUPFAM" id="SSF47598">
    <property type="entry name" value="Ribbon-helix-helix"/>
    <property type="match status" value="1"/>
</dbReference>
<dbReference type="EMBL" id="CP011013">
    <property type="protein sequence ID" value="AJT50596.1"/>
    <property type="molecule type" value="Genomic_DNA"/>
</dbReference>
<evidence type="ECO:0000259" key="1">
    <source>
        <dbReference type="Pfam" id="PF01402"/>
    </source>
</evidence>
<dbReference type="Gene3D" id="1.10.1220.10">
    <property type="entry name" value="Met repressor-like"/>
    <property type="match status" value="1"/>
</dbReference>
<reference evidence="2 3" key="1">
    <citation type="journal article" date="2012" name="J. Bacteriol.">
        <title>Genome sequence of Lactobacillus mucosae LM1, isolated from piglet feces.</title>
        <authorList>
            <person name="Lee J.H."/>
            <person name="Valeriano V.D."/>
            <person name="Shin Y.R."/>
            <person name="Chae J.P."/>
            <person name="Kim G.B."/>
            <person name="Ham J.S."/>
            <person name="Chun J."/>
            <person name="Kang D.K."/>
        </authorList>
    </citation>
    <scope>NUCLEOTIDE SEQUENCE [LARGE SCALE GENOMIC DNA]</scope>
    <source>
        <strain evidence="2 3">LM1</strain>
    </source>
</reference>
<dbReference type="HOGENOM" id="CLU_2193604_0_0_9"/>
<dbReference type="CDD" id="cd22232">
    <property type="entry name" value="RHH_CopG_Cop6-like"/>
    <property type="match status" value="1"/>
</dbReference>
<sequence length="108" mass="12170">MPKQTTIRLPIELTQSVDELAERLGFSRSDIIKTAILRYLLTDRLNDFNETTVGSGNFVRTVIYLNDNLKGYLKQLSSATNTSINALIIYATLKTCDHYSKLLTELGL</sequence>
<protein>
    <recommendedName>
        <fullName evidence="1">Ribbon-helix-helix protein CopG domain-containing protein</fullName>
    </recommendedName>
</protein>
<gene>
    <name evidence="2" type="ORF">LBLM1_05805</name>
</gene>
<dbReference type="AlphaFoldDB" id="A0A0D4CL53"/>
<evidence type="ECO:0000313" key="2">
    <source>
        <dbReference type="EMBL" id="AJT50596.1"/>
    </source>
</evidence>